<dbReference type="EMBL" id="JHEH01000013">
    <property type="protein sequence ID" value="KEP69526.1"/>
    <property type="molecule type" value="Genomic_DNA"/>
</dbReference>
<evidence type="ECO:0000256" key="1">
    <source>
        <dbReference type="ARBA" id="ARBA00004141"/>
    </source>
</evidence>
<dbReference type="Gene3D" id="1.20.1250.20">
    <property type="entry name" value="MFS general substrate transporter like domains"/>
    <property type="match status" value="2"/>
</dbReference>
<dbReference type="GO" id="GO:0022857">
    <property type="term" value="F:transmembrane transporter activity"/>
    <property type="evidence" value="ECO:0007669"/>
    <property type="project" value="InterPro"/>
</dbReference>
<dbReference type="SUPFAM" id="SSF103473">
    <property type="entry name" value="MFS general substrate transporter"/>
    <property type="match status" value="1"/>
</dbReference>
<feature type="transmembrane region" description="Helical" evidence="5">
    <location>
        <begin position="146"/>
        <end position="171"/>
    </location>
</feature>
<organism evidence="7 8">
    <name type="scientific">Thioclava dalianensis</name>
    <dbReference type="NCBI Taxonomy" id="1185766"/>
    <lineage>
        <taxon>Bacteria</taxon>
        <taxon>Pseudomonadati</taxon>
        <taxon>Pseudomonadota</taxon>
        <taxon>Alphaproteobacteria</taxon>
        <taxon>Rhodobacterales</taxon>
        <taxon>Paracoccaceae</taxon>
        <taxon>Thioclava</taxon>
    </lineage>
</organism>
<dbReference type="InterPro" id="IPR036259">
    <property type="entry name" value="MFS_trans_sf"/>
</dbReference>
<evidence type="ECO:0000259" key="6">
    <source>
        <dbReference type="PROSITE" id="PS50850"/>
    </source>
</evidence>
<evidence type="ECO:0000313" key="7">
    <source>
        <dbReference type="EMBL" id="KEP69526.1"/>
    </source>
</evidence>
<dbReference type="InterPro" id="IPR020846">
    <property type="entry name" value="MFS_dom"/>
</dbReference>
<dbReference type="AlphaFoldDB" id="A0A074TCL3"/>
<feature type="transmembrane region" description="Helical" evidence="5">
    <location>
        <begin position="351"/>
        <end position="373"/>
    </location>
</feature>
<dbReference type="Proteomes" id="UP000027725">
    <property type="component" value="Unassembled WGS sequence"/>
</dbReference>
<feature type="transmembrane region" description="Helical" evidence="5">
    <location>
        <begin position="254"/>
        <end position="274"/>
    </location>
</feature>
<dbReference type="Pfam" id="PF07690">
    <property type="entry name" value="MFS_1"/>
    <property type="match status" value="1"/>
</dbReference>
<evidence type="ECO:0000256" key="4">
    <source>
        <dbReference type="ARBA" id="ARBA00023136"/>
    </source>
</evidence>
<comment type="caution">
    <text evidence="7">The sequence shown here is derived from an EMBL/GenBank/DDBJ whole genome shotgun (WGS) entry which is preliminary data.</text>
</comment>
<keyword evidence="2 5" id="KW-0812">Transmembrane</keyword>
<dbReference type="CDD" id="cd17319">
    <property type="entry name" value="MFS_ExuT_GudP_like"/>
    <property type="match status" value="1"/>
</dbReference>
<keyword evidence="3 5" id="KW-1133">Transmembrane helix</keyword>
<dbReference type="InterPro" id="IPR011701">
    <property type="entry name" value="MFS"/>
</dbReference>
<feature type="transmembrane region" description="Helical" evidence="5">
    <location>
        <begin position="86"/>
        <end position="119"/>
    </location>
</feature>
<feature type="transmembrane region" description="Helical" evidence="5">
    <location>
        <begin position="177"/>
        <end position="196"/>
    </location>
</feature>
<dbReference type="RefSeq" id="WP_051693512.1">
    <property type="nucleotide sequence ID" value="NZ_FOVB01000009.1"/>
</dbReference>
<evidence type="ECO:0000256" key="2">
    <source>
        <dbReference type="ARBA" id="ARBA00022692"/>
    </source>
</evidence>
<dbReference type="OrthoDB" id="272777at2"/>
<feature type="domain" description="Major facilitator superfamily (MFS) profile" evidence="6">
    <location>
        <begin position="22"/>
        <end position="440"/>
    </location>
</feature>
<reference evidence="7 8" key="1">
    <citation type="submission" date="2014-03" db="EMBL/GenBank/DDBJ databases">
        <title>The draft genome sequence of Thioclava dalianensis DLFJ1-1.</title>
        <authorList>
            <person name="Lai Q."/>
            <person name="Shao Z."/>
        </authorList>
    </citation>
    <scope>NUCLEOTIDE SEQUENCE [LARGE SCALE GENOMIC DNA]</scope>
    <source>
        <strain evidence="7 8">DLFJ1-1</strain>
    </source>
</reference>
<keyword evidence="4 5" id="KW-0472">Membrane</keyword>
<evidence type="ECO:0000313" key="8">
    <source>
        <dbReference type="Proteomes" id="UP000027725"/>
    </source>
</evidence>
<feature type="transmembrane region" description="Helical" evidence="5">
    <location>
        <begin position="327"/>
        <end position="345"/>
    </location>
</feature>
<evidence type="ECO:0000256" key="5">
    <source>
        <dbReference type="SAM" id="Phobius"/>
    </source>
</evidence>
<name>A0A074TCL3_9RHOB</name>
<accession>A0A074TCL3</accession>
<gene>
    <name evidence="7" type="ORF">DL1_03850</name>
</gene>
<feature type="transmembrane region" description="Helical" evidence="5">
    <location>
        <begin position="414"/>
        <end position="435"/>
    </location>
</feature>
<feature type="transmembrane region" description="Helical" evidence="5">
    <location>
        <begin position="20"/>
        <end position="39"/>
    </location>
</feature>
<dbReference type="STRING" id="1185766.SAMN05216224_10911"/>
<dbReference type="PROSITE" id="PS50850">
    <property type="entry name" value="MFS"/>
    <property type="match status" value="1"/>
</dbReference>
<dbReference type="PANTHER" id="PTHR11662">
    <property type="entry name" value="SOLUTE CARRIER FAMILY 17"/>
    <property type="match status" value="1"/>
</dbReference>
<keyword evidence="8" id="KW-1185">Reference proteome</keyword>
<feature type="transmembrane region" description="Helical" evidence="5">
    <location>
        <begin position="385"/>
        <end position="408"/>
    </location>
</feature>
<sequence>MAKSSPSPAHSGTAATNYRWIVIALLFAIVVINYVDRAAISYAIDPISKELTLSDAQKGLILGAFGIGYMFTTFIGGVLTDRFGPRIILTVAVILWAVSSALTAVASSFFLLIALRALLGLSEGPMFPGLTGVVAHWLSPKERAKALGLSLAAVPFALAIGGPVVSGILSFTDWRTLYWILGAASFVWFPLWYFMFRNKPEDSPHVNEAELAHIQHRDTDSINKGRGEGDVAPAQSDNATETTWKRLFTNRTLLANYWAFFVFGYFLFFFMTWLPGYLEQKFSISVGSVGWFSFLPWGFAALVLLLLGNLSDRLLEKTHSFRISRSWQIIITQLIAAVVILPVAFTSTLWVALLLISVAVAASMGANAVYYAVNVDIAPDRSATALGIMDFFFAVSGFAAPAITGWVVGNSGSFERAFFILAGLAASSVVVTFLFHRPDRDAIDHPFPEGR</sequence>
<evidence type="ECO:0000256" key="3">
    <source>
        <dbReference type="ARBA" id="ARBA00022989"/>
    </source>
</evidence>
<protein>
    <submittedName>
        <fullName evidence="7">MFS transporter</fullName>
    </submittedName>
</protein>
<dbReference type="PANTHER" id="PTHR11662:SF399">
    <property type="entry name" value="FI19708P1-RELATED"/>
    <property type="match status" value="1"/>
</dbReference>
<comment type="subcellular location">
    <subcellularLocation>
        <location evidence="1">Membrane</location>
        <topology evidence="1">Multi-pass membrane protein</topology>
    </subcellularLocation>
</comment>
<proteinExistence type="predicted"/>
<feature type="transmembrane region" description="Helical" evidence="5">
    <location>
        <begin position="294"/>
        <end position="315"/>
    </location>
</feature>
<dbReference type="eggNOG" id="COG2271">
    <property type="taxonomic scope" value="Bacteria"/>
</dbReference>
<feature type="transmembrane region" description="Helical" evidence="5">
    <location>
        <begin position="60"/>
        <end position="80"/>
    </location>
</feature>
<dbReference type="InterPro" id="IPR050382">
    <property type="entry name" value="MFS_Na/Anion_cotransporter"/>
</dbReference>
<dbReference type="GO" id="GO:0016020">
    <property type="term" value="C:membrane"/>
    <property type="evidence" value="ECO:0007669"/>
    <property type="project" value="UniProtKB-SubCell"/>
</dbReference>